<feature type="transmembrane region" description="Helical" evidence="5">
    <location>
        <begin position="365"/>
        <end position="384"/>
    </location>
</feature>
<dbReference type="RefSeq" id="WP_255188117.1">
    <property type="nucleotide sequence ID" value="NZ_CP113517.1"/>
</dbReference>
<organism evidence="7 8">
    <name type="scientific">Methylomonas rapida</name>
    <dbReference type="NCBI Taxonomy" id="2963939"/>
    <lineage>
        <taxon>Bacteria</taxon>
        <taxon>Pseudomonadati</taxon>
        <taxon>Pseudomonadota</taxon>
        <taxon>Gammaproteobacteria</taxon>
        <taxon>Methylococcales</taxon>
        <taxon>Methylococcaceae</taxon>
        <taxon>Methylomonas</taxon>
    </lineage>
</organism>
<dbReference type="Pfam" id="PF12698">
    <property type="entry name" value="ABC2_membrane_3"/>
    <property type="match status" value="1"/>
</dbReference>
<evidence type="ECO:0000256" key="3">
    <source>
        <dbReference type="ARBA" id="ARBA00022989"/>
    </source>
</evidence>
<accession>A0ABY7GFZ7</accession>
<evidence type="ECO:0000313" key="8">
    <source>
        <dbReference type="Proteomes" id="UP001162780"/>
    </source>
</evidence>
<sequence>MNLNPEFQRQLYLEVSHARLIGVPLVLGVIFTLCYFLDGYRLGTSTANTALTLYMLITLLWGARQTIDSIVEEYRERTWDTQRLSALGPWDMSWGKLFGSTVMVWYAGALCLLVYALATDNPSNLPLLLFYGICSALLVQAGGLLLGLLAAQRGQSKSGSIFIIAVIGFLSIAPWLSKTASVTSYAFSLKTLSWYDWTVNSESFQQCSLLLALFWCAVGIYRLMAQELGMRTLPWVWLAFSVFLIVYLGGLLPSSTYSFSLIAFAVCAGLTYLGLMVERNDAMRIKRLLTYFAERNWRRVGEETPIWWLSYALALPAALVLSLSESPWRDFGAAFHFYPLAIVLILLRDCAIYLYFFYGNNPQRALSLTLLAGILLYGVIPGLFNAIGQNGLAALFFPLWADSAGTGVSCALIQVGLILNLLYRRWTVSTRNTNSTR</sequence>
<dbReference type="EMBL" id="CP113517">
    <property type="protein sequence ID" value="WAR43139.1"/>
    <property type="molecule type" value="Genomic_DNA"/>
</dbReference>
<evidence type="ECO:0000256" key="2">
    <source>
        <dbReference type="ARBA" id="ARBA00022692"/>
    </source>
</evidence>
<name>A0ABY7GFZ7_9GAMM</name>
<feature type="transmembrane region" description="Helical" evidence="5">
    <location>
        <begin position="258"/>
        <end position="277"/>
    </location>
</feature>
<evidence type="ECO:0000313" key="7">
    <source>
        <dbReference type="EMBL" id="WAR43139.1"/>
    </source>
</evidence>
<proteinExistence type="predicted"/>
<evidence type="ECO:0000256" key="4">
    <source>
        <dbReference type="ARBA" id="ARBA00023136"/>
    </source>
</evidence>
<gene>
    <name evidence="7" type="ORF">NM686_012110</name>
</gene>
<comment type="subcellular location">
    <subcellularLocation>
        <location evidence="1">Membrane</location>
        <topology evidence="1">Multi-pass membrane protein</topology>
    </subcellularLocation>
</comment>
<protein>
    <recommendedName>
        <fullName evidence="6">ABC-2 type transporter transmembrane domain-containing protein</fullName>
    </recommendedName>
</protein>
<dbReference type="Proteomes" id="UP001162780">
    <property type="component" value="Chromosome"/>
</dbReference>
<feature type="transmembrane region" description="Helical" evidence="5">
    <location>
        <begin position="203"/>
        <end position="223"/>
    </location>
</feature>
<keyword evidence="4 5" id="KW-0472">Membrane</keyword>
<keyword evidence="8" id="KW-1185">Reference proteome</keyword>
<evidence type="ECO:0000256" key="5">
    <source>
        <dbReference type="SAM" id="Phobius"/>
    </source>
</evidence>
<feature type="transmembrane region" description="Helical" evidence="5">
    <location>
        <begin position="335"/>
        <end position="358"/>
    </location>
</feature>
<reference evidence="7" key="1">
    <citation type="submission" date="2022-11" db="EMBL/GenBank/DDBJ databases">
        <title>Methylomonas rapida sp. nov., Carotenoid-Producing Obligate Methanotrophs with High Growth Characteristics and Biotechnological Potential.</title>
        <authorList>
            <person name="Tikhonova E.N."/>
            <person name="Suleimanov R.Z."/>
            <person name="Miroshnikov K."/>
            <person name="Oshkin I.Y."/>
            <person name="Belova S.E."/>
            <person name="Danilova O.V."/>
            <person name="Ashikhmin A."/>
            <person name="Konopkin A."/>
            <person name="But S.Y."/>
            <person name="Khmelenina V.N."/>
            <person name="Kuznetsov N."/>
            <person name="Pimenov N.V."/>
            <person name="Dedysh S.N."/>
        </authorList>
    </citation>
    <scope>NUCLEOTIDE SEQUENCE</scope>
    <source>
        <strain evidence="7">MP1</strain>
    </source>
</reference>
<feature type="transmembrane region" description="Helical" evidence="5">
    <location>
        <begin position="404"/>
        <end position="423"/>
    </location>
</feature>
<keyword evidence="2 5" id="KW-0812">Transmembrane</keyword>
<feature type="transmembrane region" description="Helical" evidence="5">
    <location>
        <begin position="305"/>
        <end position="323"/>
    </location>
</feature>
<evidence type="ECO:0000259" key="6">
    <source>
        <dbReference type="Pfam" id="PF12698"/>
    </source>
</evidence>
<feature type="transmembrane region" description="Helical" evidence="5">
    <location>
        <begin position="20"/>
        <end position="37"/>
    </location>
</feature>
<keyword evidence="3 5" id="KW-1133">Transmembrane helix</keyword>
<feature type="transmembrane region" description="Helical" evidence="5">
    <location>
        <begin position="97"/>
        <end position="117"/>
    </location>
</feature>
<feature type="transmembrane region" description="Helical" evidence="5">
    <location>
        <begin position="129"/>
        <end position="151"/>
    </location>
</feature>
<feature type="transmembrane region" description="Helical" evidence="5">
    <location>
        <begin position="158"/>
        <end position="177"/>
    </location>
</feature>
<evidence type="ECO:0000256" key="1">
    <source>
        <dbReference type="ARBA" id="ARBA00004141"/>
    </source>
</evidence>
<dbReference type="InterPro" id="IPR013525">
    <property type="entry name" value="ABC2_TM"/>
</dbReference>
<feature type="domain" description="ABC-2 type transporter transmembrane" evidence="6">
    <location>
        <begin position="44"/>
        <end position="248"/>
    </location>
</feature>
<feature type="transmembrane region" description="Helical" evidence="5">
    <location>
        <begin position="235"/>
        <end position="252"/>
    </location>
</feature>